<dbReference type="EMBL" id="FNDU01000001">
    <property type="protein sequence ID" value="SDH45730.1"/>
    <property type="molecule type" value="Genomic_DNA"/>
</dbReference>
<dbReference type="Proteomes" id="UP000199017">
    <property type="component" value="Unassembled WGS sequence"/>
</dbReference>
<dbReference type="GO" id="GO:0140663">
    <property type="term" value="F:ATP-dependent FeS chaperone activity"/>
    <property type="evidence" value="ECO:0007669"/>
    <property type="project" value="InterPro"/>
</dbReference>
<keyword evidence="5 6" id="KW-0411">Iron-sulfur</keyword>
<dbReference type="InterPro" id="IPR027417">
    <property type="entry name" value="P-loop_NTPase"/>
</dbReference>
<dbReference type="PANTHER" id="PTHR42961">
    <property type="entry name" value="IRON-SULFUR PROTEIN NUBPL"/>
    <property type="match status" value="1"/>
</dbReference>
<gene>
    <name evidence="8" type="ORF">SAMN05216352_101348</name>
</gene>
<dbReference type="InterPro" id="IPR033756">
    <property type="entry name" value="YlxH/NBP35"/>
</dbReference>
<reference evidence="8 9" key="1">
    <citation type="submission" date="2016-10" db="EMBL/GenBank/DDBJ databases">
        <authorList>
            <person name="de Groot N.N."/>
        </authorList>
    </citation>
    <scope>NUCLEOTIDE SEQUENCE [LARGE SCALE GENOMIC DNA]</scope>
    <source>
        <strain evidence="9">P4B,CCM 7963,CECT 7998,DSM 25260,IBRC-M 10614,KCTC 13821</strain>
    </source>
</reference>
<dbReference type="RefSeq" id="WP_425427955.1">
    <property type="nucleotide sequence ID" value="NZ_KZ614149.1"/>
</dbReference>
<comment type="subunit">
    <text evidence="6">Homodimer.</text>
</comment>
<evidence type="ECO:0000256" key="5">
    <source>
        <dbReference type="ARBA" id="ARBA00023014"/>
    </source>
</evidence>
<dbReference type="Gene3D" id="3.40.50.300">
    <property type="entry name" value="P-loop containing nucleotide triphosphate hydrolases"/>
    <property type="match status" value="1"/>
</dbReference>
<comment type="similarity">
    <text evidence="6">Belongs to the Mrp/NBP35 ATP-binding proteins family.</text>
</comment>
<sequence>MIVVAAPVLKQEFFSFSFNVIFITAMGLHIYYTEYRLKRSVMLLLSGNVLAVTSGKGGVGKSTISINLALALADMGKKVALIDLDIYGFSIPKMLDLSSNPKTVNNKIIPVGFDNIKVMSMGFLVKENAPVVWRGPMLGKMLDHFFNDVIWGELDYTILDLPPGTGDVALDMHQKLPDCKEIIVTTPHPTAVHVAERAGTMAKKSGKRILGVIENMSYFSPQGSSETFHLFGNGGGEKLAALLNTSLIGQIPVIPPPNDKQVSSKCNENQEIKSIYQKAAITIDHLDVPFTS</sequence>
<evidence type="ECO:0000256" key="1">
    <source>
        <dbReference type="ARBA" id="ARBA00022723"/>
    </source>
</evidence>
<proteinExistence type="inferred from homology"/>
<comment type="function">
    <text evidence="6">Binds and transfers iron-sulfur (Fe-S) clusters to target apoproteins. Can hydrolyze ATP.</text>
</comment>
<evidence type="ECO:0000313" key="9">
    <source>
        <dbReference type="Proteomes" id="UP000199017"/>
    </source>
</evidence>
<keyword evidence="3 6" id="KW-0067">ATP-binding</keyword>
<dbReference type="STRING" id="930129.SAMN05216352_101348"/>
<protein>
    <recommendedName>
        <fullName evidence="6">Iron-sulfur cluster carrier protein</fullName>
    </recommendedName>
</protein>
<dbReference type="SUPFAM" id="SSF52540">
    <property type="entry name" value="P-loop containing nucleoside triphosphate hydrolases"/>
    <property type="match status" value="1"/>
</dbReference>
<dbReference type="HAMAP" id="MF_02040">
    <property type="entry name" value="Mrp_NBP35"/>
    <property type="match status" value="1"/>
</dbReference>
<accession>A0A1G8CLD8</accession>
<evidence type="ECO:0000256" key="2">
    <source>
        <dbReference type="ARBA" id="ARBA00022741"/>
    </source>
</evidence>
<feature type="binding site" evidence="6">
    <location>
        <begin position="55"/>
        <end position="62"/>
    </location>
    <ligand>
        <name>ATP</name>
        <dbReference type="ChEBI" id="CHEBI:30616"/>
    </ligand>
</feature>
<dbReference type="GO" id="GO:0005524">
    <property type="term" value="F:ATP binding"/>
    <property type="evidence" value="ECO:0007669"/>
    <property type="project" value="UniProtKB-UniRule"/>
</dbReference>
<keyword evidence="7" id="KW-0472">Membrane</keyword>
<dbReference type="AlphaFoldDB" id="A0A1G8CLD8"/>
<keyword evidence="7" id="KW-1133">Transmembrane helix</keyword>
<dbReference type="GO" id="GO:0051539">
    <property type="term" value="F:4 iron, 4 sulfur cluster binding"/>
    <property type="evidence" value="ECO:0007669"/>
    <property type="project" value="TreeGrafter"/>
</dbReference>
<keyword evidence="2 6" id="KW-0547">Nucleotide-binding</keyword>
<evidence type="ECO:0000256" key="7">
    <source>
        <dbReference type="SAM" id="Phobius"/>
    </source>
</evidence>
<dbReference type="GO" id="GO:0016226">
    <property type="term" value="P:iron-sulfur cluster assembly"/>
    <property type="evidence" value="ECO:0007669"/>
    <property type="project" value="InterPro"/>
</dbReference>
<dbReference type="InterPro" id="IPR044304">
    <property type="entry name" value="NUBPL-like"/>
</dbReference>
<keyword evidence="7" id="KW-0812">Transmembrane</keyword>
<dbReference type="GO" id="GO:0046872">
    <property type="term" value="F:metal ion binding"/>
    <property type="evidence" value="ECO:0007669"/>
    <property type="project" value="UniProtKB-KW"/>
</dbReference>
<keyword evidence="4 6" id="KW-0408">Iron</keyword>
<keyword evidence="6" id="KW-0378">Hydrolase</keyword>
<keyword evidence="1 6" id="KW-0479">Metal-binding</keyword>
<dbReference type="CDD" id="cd02037">
    <property type="entry name" value="Mrp_NBP35"/>
    <property type="match status" value="1"/>
</dbReference>
<evidence type="ECO:0000256" key="6">
    <source>
        <dbReference type="HAMAP-Rule" id="MF_02040"/>
    </source>
</evidence>
<dbReference type="PANTHER" id="PTHR42961:SF2">
    <property type="entry name" value="IRON-SULFUR PROTEIN NUBPL"/>
    <property type="match status" value="1"/>
</dbReference>
<feature type="transmembrane region" description="Helical" evidence="7">
    <location>
        <begin position="13"/>
        <end position="32"/>
    </location>
</feature>
<evidence type="ECO:0000313" key="8">
    <source>
        <dbReference type="EMBL" id="SDH45730.1"/>
    </source>
</evidence>
<evidence type="ECO:0000256" key="4">
    <source>
        <dbReference type="ARBA" id="ARBA00023004"/>
    </source>
</evidence>
<keyword evidence="9" id="KW-1185">Reference proteome</keyword>
<name>A0A1G8CLD8_9BACI</name>
<dbReference type="InterPro" id="IPR019591">
    <property type="entry name" value="Mrp/NBP35_ATP-bd"/>
</dbReference>
<dbReference type="GO" id="GO:0016887">
    <property type="term" value="F:ATP hydrolysis activity"/>
    <property type="evidence" value="ECO:0007669"/>
    <property type="project" value="UniProtKB-UniRule"/>
</dbReference>
<dbReference type="Pfam" id="PF10609">
    <property type="entry name" value="ParA"/>
    <property type="match status" value="1"/>
</dbReference>
<organism evidence="8 9">
    <name type="scientific">Alteribacillus bidgolensis</name>
    <dbReference type="NCBI Taxonomy" id="930129"/>
    <lineage>
        <taxon>Bacteria</taxon>
        <taxon>Bacillati</taxon>
        <taxon>Bacillota</taxon>
        <taxon>Bacilli</taxon>
        <taxon>Bacillales</taxon>
        <taxon>Bacillaceae</taxon>
        <taxon>Alteribacillus</taxon>
    </lineage>
</organism>
<evidence type="ECO:0000256" key="3">
    <source>
        <dbReference type="ARBA" id="ARBA00022840"/>
    </source>
</evidence>